<keyword evidence="6" id="KW-0049">Antioxidant</keyword>
<evidence type="ECO:0000259" key="11">
    <source>
        <dbReference type="Pfam" id="PF02777"/>
    </source>
</evidence>
<dbReference type="AlphaFoldDB" id="A0A8H5BBU4"/>
<dbReference type="PANTHER" id="PTHR11404">
    <property type="entry name" value="SUPEROXIDE DISMUTASE 2"/>
    <property type="match status" value="1"/>
</dbReference>
<dbReference type="InterPro" id="IPR050265">
    <property type="entry name" value="Fe/Mn_Superoxide_Dismutase"/>
</dbReference>
<evidence type="ECO:0000256" key="2">
    <source>
        <dbReference type="ARBA" id="ARBA00008714"/>
    </source>
</evidence>
<dbReference type="Gene3D" id="1.10.287.990">
    <property type="entry name" value="Fe,Mn superoxide dismutase (SOD) domain"/>
    <property type="match status" value="1"/>
</dbReference>
<dbReference type="InterPro" id="IPR001189">
    <property type="entry name" value="Mn/Fe_SOD"/>
</dbReference>
<dbReference type="InterPro" id="IPR019833">
    <property type="entry name" value="Mn/Fe_SOD_BS"/>
</dbReference>
<dbReference type="EMBL" id="JAACJK010000169">
    <property type="protein sequence ID" value="KAF5320495.1"/>
    <property type="molecule type" value="Genomic_DNA"/>
</dbReference>
<dbReference type="SUPFAM" id="SSF54719">
    <property type="entry name" value="Fe,Mn superoxide dismutase (SOD), C-terminal domain"/>
    <property type="match status" value="1"/>
</dbReference>
<evidence type="ECO:0000313" key="13">
    <source>
        <dbReference type="Proteomes" id="UP000541558"/>
    </source>
</evidence>
<protein>
    <recommendedName>
        <fullName evidence="4">Superoxide dismutase [Mn], mitochondrial</fullName>
        <ecNumber evidence="3">1.15.1.1</ecNumber>
    </recommendedName>
</protein>
<dbReference type="InterPro" id="IPR019832">
    <property type="entry name" value="Mn/Fe_SOD_C"/>
</dbReference>
<dbReference type="FunFam" id="3.55.40.20:FF:000002">
    <property type="entry name" value="Superoxide dismutase"/>
    <property type="match status" value="1"/>
</dbReference>
<evidence type="ECO:0000256" key="6">
    <source>
        <dbReference type="ARBA" id="ARBA00022862"/>
    </source>
</evidence>
<dbReference type="GO" id="GO:0005739">
    <property type="term" value="C:mitochondrion"/>
    <property type="evidence" value="ECO:0007669"/>
    <property type="project" value="UniProtKB-ARBA"/>
</dbReference>
<keyword evidence="8" id="KW-0464">Manganese</keyword>
<dbReference type="InterPro" id="IPR036324">
    <property type="entry name" value="Mn/Fe_SOD_N_sf"/>
</dbReference>
<dbReference type="SUPFAM" id="SSF46609">
    <property type="entry name" value="Fe,Mn superoxide dismutase (SOD), N-terminal domain"/>
    <property type="match status" value="1"/>
</dbReference>
<comment type="similarity">
    <text evidence="2">Belongs to the iron/manganese superoxide dismutase family.</text>
</comment>
<sequence length="261" mass="28922">MLHVFLMDAPRNASKRGSVIDDIILVVQSNRLGQPITYRIRLAPSSFLLNHHHHQNTMSNTLPPLPYAYNALEPYINEQIMTLHHTKHHQTYVNALNAAEAAYSKASTPKERIALQAALKFNGGGHINHSLFWKNLAPSAAAGKGNGGVLKDGPLKSAIEQVWGSLDALKKEFNTATLGIQGSGWGWLGYNTQTKRLEIATTPNQDPLLSLVPIIGVDIWEHAFYLQYLNVKPDYLNAIWNVINFEEAEARLVEASGNSKL</sequence>
<reference evidence="12 13" key="1">
    <citation type="journal article" date="2020" name="ISME J.">
        <title>Uncovering the hidden diversity of litter-decomposition mechanisms in mushroom-forming fungi.</title>
        <authorList>
            <person name="Floudas D."/>
            <person name="Bentzer J."/>
            <person name="Ahren D."/>
            <person name="Johansson T."/>
            <person name="Persson P."/>
            <person name="Tunlid A."/>
        </authorList>
    </citation>
    <scope>NUCLEOTIDE SEQUENCE [LARGE SCALE GENOMIC DNA]</scope>
    <source>
        <strain evidence="12 13">CBS 175.51</strain>
    </source>
</reference>
<feature type="domain" description="Manganese/iron superoxide dismutase C-terminal" evidence="11">
    <location>
        <begin position="152"/>
        <end position="251"/>
    </location>
</feature>
<dbReference type="GO" id="GO:0030145">
    <property type="term" value="F:manganese ion binding"/>
    <property type="evidence" value="ECO:0007669"/>
    <property type="project" value="TreeGrafter"/>
</dbReference>
<dbReference type="Pfam" id="PF02777">
    <property type="entry name" value="Sod_Fe_C"/>
    <property type="match status" value="1"/>
</dbReference>
<dbReference type="PRINTS" id="PR01703">
    <property type="entry name" value="MNSODISMTASE"/>
</dbReference>
<gene>
    <name evidence="12" type="ORF">D9611_010762</name>
</gene>
<organism evidence="12 13">
    <name type="scientific">Ephemerocybe angulata</name>
    <dbReference type="NCBI Taxonomy" id="980116"/>
    <lineage>
        <taxon>Eukaryota</taxon>
        <taxon>Fungi</taxon>
        <taxon>Dikarya</taxon>
        <taxon>Basidiomycota</taxon>
        <taxon>Agaricomycotina</taxon>
        <taxon>Agaricomycetes</taxon>
        <taxon>Agaricomycetidae</taxon>
        <taxon>Agaricales</taxon>
        <taxon>Agaricineae</taxon>
        <taxon>Psathyrellaceae</taxon>
        <taxon>Ephemerocybe</taxon>
    </lineage>
</organism>
<dbReference type="InterPro" id="IPR036314">
    <property type="entry name" value="SOD_C_sf"/>
</dbReference>
<evidence type="ECO:0000256" key="5">
    <source>
        <dbReference type="ARBA" id="ARBA00022723"/>
    </source>
</evidence>
<evidence type="ECO:0000256" key="7">
    <source>
        <dbReference type="ARBA" id="ARBA00023002"/>
    </source>
</evidence>
<keyword evidence="7" id="KW-0560">Oxidoreductase</keyword>
<accession>A0A8H5BBU4</accession>
<dbReference type="OrthoDB" id="239262at2759"/>
<dbReference type="PROSITE" id="PS00088">
    <property type="entry name" value="SOD_MN"/>
    <property type="match status" value="1"/>
</dbReference>
<dbReference type="Pfam" id="PF00081">
    <property type="entry name" value="Sod_Fe_N"/>
    <property type="match status" value="1"/>
</dbReference>
<dbReference type="PANTHER" id="PTHR11404:SF6">
    <property type="entry name" value="SUPEROXIDE DISMUTASE [MN], MITOCHONDRIAL"/>
    <property type="match status" value="1"/>
</dbReference>
<evidence type="ECO:0000256" key="1">
    <source>
        <dbReference type="ARBA" id="ARBA00001936"/>
    </source>
</evidence>
<evidence type="ECO:0000259" key="10">
    <source>
        <dbReference type="Pfam" id="PF00081"/>
    </source>
</evidence>
<evidence type="ECO:0000256" key="8">
    <source>
        <dbReference type="ARBA" id="ARBA00023211"/>
    </source>
</evidence>
<dbReference type="GO" id="GO:0004784">
    <property type="term" value="F:superoxide dismutase activity"/>
    <property type="evidence" value="ECO:0007669"/>
    <property type="project" value="UniProtKB-EC"/>
</dbReference>
<feature type="domain" description="Manganese/iron superoxide dismutase N-terminal" evidence="10">
    <location>
        <begin position="61"/>
        <end position="137"/>
    </location>
</feature>
<dbReference type="Proteomes" id="UP000541558">
    <property type="component" value="Unassembled WGS sequence"/>
</dbReference>
<dbReference type="Gene3D" id="3.55.40.20">
    <property type="entry name" value="Iron/manganese superoxide dismutase, C-terminal domain"/>
    <property type="match status" value="1"/>
</dbReference>
<comment type="catalytic activity">
    <reaction evidence="9">
        <text>2 superoxide + 2 H(+) = H2O2 + O2</text>
        <dbReference type="Rhea" id="RHEA:20696"/>
        <dbReference type="ChEBI" id="CHEBI:15378"/>
        <dbReference type="ChEBI" id="CHEBI:15379"/>
        <dbReference type="ChEBI" id="CHEBI:16240"/>
        <dbReference type="ChEBI" id="CHEBI:18421"/>
        <dbReference type="EC" id="1.15.1.1"/>
    </reaction>
</comment>
<keyword evidence="13" id="KW-1185">Reference proteome</keyword>
<comment type="cofactor">
    <cofactor evidence="1">
        <name>Mn(2+)</name>
        <dbReference type="ChEBI" id="CHEBI:29035"/>
    </cofactor>
</comment>
<dbReference type="EC" id="1.15.1.1" evidence="3"/>
<name>A0A8H5BBU4_9AGAR</name>
<keyword evidence="5" id="KW-0479">Metal-binding</keyword>
<evidence type="ECO:0000313" key="12">
    <source>
        <dbReference type="EMBL" id="KAF5320495.1"/>
    </source>
</evidence>
<evidence type="ECO:0000256" key="3">
    <source>
        <dbReference type="ARBA" id="ARBA00012682"/>
    </source>
</evidence>
<comment type="caution">
    <text evidence="12">The sequence shown here is derived from an EMBL/GenBank/DDBJ whole genome shotgun (WGS) entry which is preliminary data.</text>
</comment>
<dbReference type="FunFam" id="1.10.287.990:FF:000001">
    <property type="entry name" value="Superoxide dismutase"/>
    <property type="match status" value="1"/>
</dbReference>
<evidence type="ECO:0000256" key="4">
    <source>
        <dbReference type="ARBA" id="ARBA00014518"/>
    </source>
</evidence>
<proteinExistence type="inferred from homology"/>
<dbReference type="InterPro" id="IPR019831">
    <property type="entry name" value="Mn/Fe_SOD_N"/>
</dbReference>
<evidence type="ECO:0000256" key="9">
    <source>
        <dbReference type="ARBA" id="ARBA00049204"/>
    </source>
</evidence>